<dbReference type="SUPFAM" id="SSF56176">
    <property type="entry name" value="FAD-binding/transporter-associated domain-like"/>
    <property type="match status" value="1"/>
</dbReference>
<keyword evidence="3" id="KW-0285">Flavoprotein</keyword>
<sequence length="587" mass="65298">MGDPSYWKFVYQYATTSNPAANMSPAAIICPQHPNADPDVKKAILYAAANGIGVAVRTGGHAYSGTSSTTSNNIQLDLSEAYSEWEYDTQTGLLRLGISYSLLEFNNKLREAGLFMPTGQCYNVHVGGHVQTGGYGQLARAFGLFSDQLVSFEIFLADGSKKTIAVDSPVQADRDLFFAVLGGGPGNYGIVTHITIRPGKDADHKYSRAYKYAIPYDPAFDHGVLVQLFDLVRQWENAPGDYDFCFSVVAAEDDFLENFLGIASRDDFMVKFFGGRNTPSPLNALMIYFQYSNLDNTDTYDPSWCKSIKTILATAKHGSTWWERFKEWAEQELIDLSTTLRDDNVITPISESVTQLWTYYGTREFNYPFLKNGQVTDKVATSGWAEWAATRIDALVGRSSDGLMVFVQCQNFGGENSAVTKNGKRKQTSYAWRNTTVGYNLDVFYNTRKQNALTLAQEWQNINIAEGVGPNGRFSTTDHRWFWASHGDLDMSKVWPFYYSTDDYAKCCQVKQTVDPHGVFTANTFVVGYSPETAPEHVAAAPRDVATARKPEEVLDDAAFAKGHADRARLRAQAKGIATAELFRSSR</sequence>
<dbReference type="Proteomes" id="UP000051660">
    <property type="component" value="Unassembled WGS sequence"/>
</dbReference>
<proteinExistence type="inferred from homology"/>
<dbReference type="AlphaFoldDB" id="A0A0R3MB10"/>
<reference evidence="7 8" key="1">
    <citation type="submission" date="2014-03" db="EMBL/GenBank/DDBJ databases">
        <title>Bradyrhizobium valentinum sp. nov., isolated from effective nodules of Lupinus mariae-josephae, a lupine endemic of basic-lime soils in Eastern Spain.</title>
        <authorList>
            <person name="Duran D."/>
            <person name="Rey L."/>
            <person name="Navarro A."/>
            <person name="Busquets A."/>
            <person name="Imperial J."/>
            <person name="Ruiz-Argueso T."/>
        </authorList>
    </citation>
    <scope>NUCLEOTIDE SEQUENCE [LARGE SCALE GENOMIC DNA]</scope>
    <source>
        <strain evidence="7 8">CCBAU 23086</strain>
    </source>
</reference>
<evidence type="ECO:0000259" key="6">
    <source>
        <dbReference type="PROSITE" id="PS51387"/>
    </source>
</evidence>
<evidence type="ECO:0000256" key="5">
    <source>
        <dbReference type="ARBA" id="ARBA00023002"/>
    </source>
</evidence>
<dbReference type="GO" id="GO:0071949">
    <property type="term" value="F:FAD binding"/>
    <property type="evidence" value="ECO:0007669"/>
    <property type="project" value="InterPro"/>
</dbReference>
<dbReference type="PROSITE" id="PS51387">
    <property type="entry name" value="FAD_PCMH"/>
    <property type="match status" value="1"/>
</dbReference>
<comment type="similarity">
    <text evidence="2">Belongs to the oxygen-dependent FAD-linked oxidoreductase family.</text>
</comment>
<evidence type="ECO:0000313" key="8">
    <source>
        <dbReference type="Proteomes" id="UP000051660"/>
    </source>
</evidence>
<dbReference type="InterPro" id="IPR050416">
    <property type="entry name" value="FAD-linked_Oxidoreductase"/>
</dbReference>
<evidence type="ECO:0000256" key="1">
    <source>
        <dbReference type="ARBA" id="ARBA00001974"/>
    </source>
</evidence>
<dbReference type="InterPro" id="IPR016166">
    <property type="entry name" value="FAD-bd_PCMH"/>
</dbReference>
<evidence type="ECO:0000256" key="3">
    <source>
        <dbReference type="ARBA" id="ARBA00022630"/>
    </source>
</evidence>
<comment type="cofactor">
    <cofactor evidence="1">
        <name>FAD</name>
        <dbReference type="ChEBI" id="CHEBI:57692"/>
    </cofactor>
</comment>
<evidence type="ECO:0000256" key="2">
    <source>
        <dbReference type="ARBA" id="ARBA00005466"/>
    </source>
</evidence>
<dbReference type="InterPro" id="IPR036318">
    <property type="entry name" value="FAD-bd_PCMH-like_sf"/>
</dbReference>
<dbReference type="Pfam" id="PF01565">
    <property type="entry name" value="FAD_binding_4"/>
    <property type="match status" value="1"/>
</dbReference>
<dbReference type="PANTHER" id="PTHR42973">
    <property type="entry name" value="BINDING OXIDOREDUCTASE, PUTATIVE (AFU_ORTHOLOGUE AFUA_1G17690)-RELATED"/>
    <property type="match status" value="1"/>
</dbReference>
<evidence type="ECO:0000313" key="7">
    <source>
        <dbReference type="EMBL" id="KRR17352.1"/>
    </source>
</evidence>
<gene>
    <name evidence="7" type="ORF">CQ14_13375</name>
</gene>
<protein>
    <recommendedName>
        <fullName evidence="6">FAD-binding PCMH-type domain-containing protein</fullName>
    </recommendedName>
</protein>
<keyword evidence="4" id="KW-0274">FAD</keyword>
<dbReference type="GO" id="GO:0016491">
    <property type="term" value="F:oxidoreductase activity"/>
    <property type="evidence" value="ECO:0007669"/>
    <property type="project" value="UniProtKB-KW"/>
</dbReference>
<dbReference type="EMBL" id="LLYB01000123">
    <property type="protein sequence ID" value="KRR17352.1"/>
    <property type="molecule type" value="Genomic_DNA"/>
</dbReference>
<name>A0A0R3MB10_9BRAD</name>
<dbReference type="InterPro" id="IPR006094">
    <property type="entry name" value="Oxid_FAD_bind_N"/>
</dbReference>
<organism evidence="7 8">
    <name type="scientific">Bradyrhizobium lablabi</name>
    <dbReference type="NCBI Taxonomy" id="722472"/>
    <lineage>
        <taxon>Bacteria</taxon>
        <taxon>Pseudomonadati</taxon>
        <taxon>Pseudomonadota</taxon>
        <taxon>Alphaproteobacteria</taxon>
        <taxon>Hyphomicrobiales</taxon>
        <taxon>Nitrobacteraceae</taxon>
        <taxon>Bradyrhizobium</taxon>
    </lineage>
</organism>
<comment type="caution">
    <text evidence="7">The sequence shown here is derived from an EMBL/GenBank/DDBJ whole genome shotgun (WGS) entry which is preliminary data.</text>
</comment>
<dbReference type="InterPro" id="IPR016169">
    <property type="entry name" value="FAD-bd_PCMH_sub2"/>
</dbReference>
<accession>A0A0R3MB10</accession>
<dbReference type="Gene3D" id="3.30.465.10">
    <property type="match status" value="1"/>
</dbReference>
<feature type="domain" description="FAD-binding PCMH-type" evidence="6">
    <location>
        <begin position="21"/>
        <end position="201"/>
    </location>
</feature>
<dbReference type="PANTHER" id="PTHR42973:SF39">
    <property type="entry name" value="FAD-BINDING PCMH-TYPE DOMAIN-CONTAINING PROTEIN"/>
    <property type="match status" value="1"/>
</dbReference>
<evidence type="ECO:0000256" key="4">
    <source>
        <dbReference type="ARBA" id="ARBA00022827"/>
    </source>
</evidence>
<keyword evidence="5" id="KW-0560">Oxidoreductase</keyword>